<keyword evidence="6" id="KW-1185">Reference proteome</keyword>
<dbReference type="AlphaFoldDB" id="A0A250IGH0"/>
<dbReference type="InterPro" id="IPR003594">
    <property type="entry name" value="HATPase_dom"/>
</dbReference>
<dbReference type="PROSITE" id="PS50109">
    <property type="entry name" value="HIS_KIN"/>
    <property type="match status" value="1"/>
</dbReference>
<proteinExistence type="predicted"/>
<dbReference type="InterPro" id="IPR004358">
    <property type="entry name" value="Sig_transdc_His_kin-like_C"/>
</dbReference>
<sequence length="732" mass="79722">MSVSATPIRFVLPPTLGEVKEHVRAELFGRALTQRLGRAVVVELAPSFEALEKELAEERADLIWGTADQCTAYEPRARAVLRAVRAGRSDYHAALVCRAEHPLSLDKLQGMRAAWVAPRTTGGYLLPIRYLSERGLSLAETFSEERFFGTYRKALLAVLSGEADLTAIYTSHPEENTVRAYMAEHVGTDERRLMPFAYTGSTPADGLILTSRLPERDAAALVSILTSLTGRTGGLEPLLGLFDSEGFVLASSRAPRRRHPAPVRQTEYLAAELDANERCLRLWTPTGEAFGQDVRWAEGRPLSEVFGMDAAGPLVALARSARLDGGGGRVEYRAQVEGETRWFAAEATARAQASRPEEATTALLVRDVTELRTQEETLYRLASFPLLHPEPMLEVGATGVLRYANPAAHLAFPDLLARGPLHPLVEAALTWAQQEPPGEVPSVLHLGEQYWELTLLPLLDPEGLRVFAKNVTARKRVESKLKADRLAALGSLAAAVGHEMGNPLAYMLANLGFAREEMQRVGEALREQDNPLSRDVAEVLEALVEAADGAGRLKTIVQDLRTLSRAPPEHRQPVEVMPILEHALNIMRGELRHRIRLELDFHEVPDVVGDEARLGQVFVNLLLNASQAMSGMETANPVLRVATYTAPTGEAVVEVQDTGRGMPQEVLARLFEPFCTTSPSSKGLGLSVSYAIVTGLGGTLSAASREGRGTTLTVVLPAASAHDARQHRSEPV</sequence>
<evidence type="ECO:0000256" key="1">
    <source>
        <dbReference type="ARBA" id="ARBA00000085"/>
    </source>
</evidence>
<dbReference type="InterPro" id="IPR005467">
    <property type="entry name" value="His_kinase_dom"/>
</dbReference>
<dbReference type="SMART" id="SM00388">
    <property type="entry name" value="HisKA"/>
    <property type="match status" value="1"/>
</dbReference>
<dbReference type="PANTHER" id="PTHR43065">
    <property type="entry name" value="SENSOR HISTIDINE KINASE"/>
    <property type="match status" value="1"/>
</dbReference>
<comment type="catalytic activity">
    <reaction evidence="1">
        <text>ATP + protein L-histidine = ADP + protein N-phospho-L-histidine.</text>
        <dbReference type="EC" id="2.7.13.3"/>
    </reaction>
</comment>
<dbReference type="SUPFAM" id="SSF47384">
    <property type="entry name" value="Homodimeric domain of signal transducing histidine kinase"/>
    <property type="match status" value="1"/>
</dbReference>
<feature type="domain" description="Histidine kinase" evidence="4">
    <location>
        <begin position="495"/>
        <end position="720"/>
    </location>
</feature>
<dbReference type="SUPFAM" id="SSF53850">
    <property type="entry name" value="Periplasmic binding protein-like II"/>
    <property type="match status" value="1"/>
</dbReference>
<dbReference type="GO" id="GO:0000155">
    <property type="term" value="F:phosphorelay sensor kinase activity"/>
    <property type="evidence" value="ECO:0007669"/>
    <property type="project" value="InterPro"/>
</dbReference>
<name>A0A250IGH0_9BACT</name>
<dbReference type="Gene3D" id="3.40.190.10">
    <property type="entry name" value="Periplasmic binding protein-like II"/>
    <property type="match status" value="2"/>
</dbReference>
<dbReference type="InterPro" id="IPR003661">
    <property type="entry name" value="HisK_dim/P_dom"/>
</dbReference>
<evidence type="ECO:0000313" key="6">
    <source>
        <dbReference type="Proteomes" id="UP000217289"/>
    </source>
</evidence>
<dbReference type="SUPFAM" id="SSF55874">
    <property type="entry name" value="ATPase domain of HSP90 chaperone/DNA topoisomerase II/histidine kinase"/>
    <property type="match status" value="1"/>
</dbReference>
<dbReference type="Pfam" id="PF02518">
    <property type="entry name" value="HATPase_c"/>
    <property type="match status" value="1"/>
</dbReference>
<keyword evidence="3" id="KW-0597">Phosphoprotein</keyword>
<dbReference type="EC" id="2.7.13.3" evidence="2"/>
<dbReference type="KEGG" id="mbd:MEBOL_003712"/>
<organism evidence="5 6">
    <name type="scientific">Melittangium boletus DSM 14713</name>
    <dbReference type="NCBI Taxonomy" id="1294270"/>
    <lineage>
        <taxon>Bacteria</taxon>
        <taxon>Pseudomonadati</taxon>
        <taxon>Myxococcota</taxon>
        <taxon>Myxococcia</taxon>
        <taxon>Myxococcales</taxon>
        <taxon>Cystobacterineae</taxon>
        <taxon>Archangiaceae</taxon>
        <taxon>Melittangium</taxon>
    </lineage>
</organism>
<accession>A0A250IGH0</accession>
<dbReference type="SMART" id="SM00387">
    <property type="entry name" value="HATPase_c"/>
    <property type="match status" value="1"/>
</dbReference>
<dbReference type="Proteomes" id="UP000217289">
    <property type="component" value="Chromosome"/>
</dbReference>
<evidence type="ECO:0000259" key="4">
    <source>
        <dbReference type="PROSITE" id="PS50109"/>
    </source>
</evidence>
<dbReference type="OrthoDB" id="5480480at2"/>
<evidence type="ECO:0000256" key="3">
    <source>
        <dbReference type="ARBA" id="ARBA00022553"/>
    </source>
</evidence>
<dbReference type="EMBL" id="CP022163">
    <property type="protein sequence ID" value="ATB30252.1"/>
    <property type="molecule type" value="Genomic_DNA"/>
</dbReference>
<dbReference type="PRINTS" id="PR00344">
    <property type="entry name" value="BCTRLSENSOR"/>
</dbReference>
<protein>
    <recommendedName>
        <fullName evidence="2">histidine kinase</fullName>
        <ecNumber evidence="2">2.7.13.3</ecNumber>
    </recommendedName>
</protein>
<gene>
    <name evidence="5" type="ORF">MEBOL_003712</name>
</gene>
<dbReference type="RefSeq" id="WP_095978721.1">
    <property type="nucleotide sequence ID" value="NZ_CP022163.1"/>
</dbReference>
<dbReference type="Gene3D" id="3.30.565.10">
    <property type="entry name" value="Histidine kinase-like ATPase, C-terminal domain"/>
    <property type="match status" value="1"/>
</dbReference>
<dbReference type="Gene3D" id="1.10.287.130">
    <property type="match status" value="1"/>
</dbReference>
<dbReference type="InterPro" id="IPR036890">
    <property type="entry name" value="HATPase_C_sf"/>
</dbReference>
<reference evidence="5 6" key="1">
    <citation type="submission" date="2017-06" db="EMBL/GenBank/DDBJ databases">
        <authorList>
            <person name="Kim H.J."/>
            <person name="Triplett B.A."/>
        </authorList>
    </citation>
    <scope>NUCLEOTIDE SEQUENCE [LARGE SCALE GENOMIC DNA]</scope>
    <source>
        <strain evidence="5 6">DSM 14713</strain>
    </source>
</reference>
<dbReference type="Pfam" id="PF12974">
    <property type="entry name" value="Phosphonate-bd"/>
    <property type="match status" value="1"/>
</dbReference>
<dbReference type="CDD" id="cd00082">
    <property type="entry name" value="HisKA"/>
    <property type="match status" value="1"/>
</dbReference>
<dbReference type="InterPro" id="IPR036097">
    <property type="entry name" value="HisK_dim/P_sf"/>
</dbReference>
<dbReference type="PANTHER" id="PTHR43065:SF50">
    <property type="entry name" value="HISTIDINE KINASE"/>
    <property type="match status" value="1"/>
</dbReference>
<evidence type="ECO:0000313" key="5">
    <source>
        <dbReference type="EMBL" id="ATB30252.1"/>
    </source>
</evidence>
<evidence type="ECO:0000256" key="2">
    <source>
        <dbReference type="ARBA" id="ARBA00012438"/>
    </source>
</evidence>